<dbReference type="GO" id="GO:0051539">
    <property type="term" value="F:4 iron, 4 sulfur cluster binding"/>
    <property type="evidence" value="ECO:0007669"/>
    <property type="project" value="TreeGrafter"/>
</dbReference>
<keyword evidence="5" id="KW-0411">Iron-sulfur</keyword>
<dbReference type="InterPro" id="IPR033756">
    <property type="entry name" value="YlxH/NBP35"/>
</dbReference>
<name>A0A3B0RJL7_9ZZZZ</name>
<keyword evidence="3" id="KW-0067">ATP-binding</keyword>
<dbReference type="GO" id="GO:0140663">
    <property type="term" value="F:ATP-dependent FeS chaperone activity"/>
    <property type="evidence" value="ECO:0007669"/>
    <property type="project" value="InterPro"/>
</dbReference>
<dbReference type="PROSITE" id="PS01215">
    <property type="entry name" value="MRP"/>
    <property type="match status" value="1"/>
</dbReference>
<dbReference type="PANTHER" id="PTHR42961">
    <property type="entry name" value="IRON-SULFUR PROTEIN NUBPL"/>
    <property type="match status" value="1"/>
</dbReference>
<evidence type="ECO:0000259" key="6">
    <source>
        <dbReference type="Pfam" id="PF01883"/>
    </source>
</evidence>
<dbReference type="Pfam" id="PF01883">
    <property type="entry name" value="FeS_assembly_P"/>
    <property type="match status" value="1"/>
</dbReference>
<dbReference type="AlphaFoldDB" id="A0A3B0RJL7"/>
<gene>
    <name evidence="7" type="ORF">MNBD_BACTEROID02-1686</name>
</gene>
<dbReference type="Pfam" id="PF10609">
    <property type="entry name" value="ParA"/>
    <property type="match status" value="1"/>
</dbReference>
<dbReference type="InterPro" id="IPR000808">
    <property type="entry name" value="Mrp-like_CS"/>
</dbReference>
<dbReference type="PANTHER" id="PTHR42961:SF2">
    <property type="entry name" value="IRON-SULFUR PROTEIN NUBPL"/>
    <property type="match status" value="1"/>
</dbReference>
<keyword evidence="1" id="KW-0479">Metal-binding</keyword>
<reference evidence="7" key="1">
    <citation type="submission" date="2018-06" db="EMBL/GenBank/DDBJ databases">
        <authorList>
            <person name="Zhirakovskaya E."/>
        </authorList>
    </citation>
    <scope>NUCLEOTIDE SEQUENCE</scope>
</reference>
<dbReference type="GO" id="GO:0016226">
    <property type="term" value="P:iron-sulfur cluster assembly"/>
    <property type="evidence" value="ECO:0007669"/>
    <property type="project" value="InterPro"/>
</dbReference>
<dbReference type="SUPFAM" id="SSF52540">
    <property type="entry name" value="P-loop containing nucleoside triphosphate hydrolases"/>
    <property type="match status" value="1"/>
</dbReference>
<evidence type="ECO:0000256" key="3">
    <source>
        <dbReference type="ARBA" id="ARBA00022840"/>
    </source>
</evidence>
<keyword evidence="4" id="KW-0408">Iron</keyword>
<evidence type="ECO:0000256" key="1">
    <source>
        <dbReference type="ARBA" id="ARBA00022723"/>
    </source>
</evidence>
<dbReference type="Gene3D" id="3.40.50.300">
    <property type="entry name" value="P-loop containing nucleotide triphosphate hydrolases"/>
    <property type="match status" value="1"/>
</dbReference>
<dbReference type="FunFam" id="3.40.50.300:FF:001119">
    <property type="entry name" value="Iron-sulfur cluster carrier protein"/>
    <property type="match status" value="1"/>
</dbReference>
<keyword evidence="2" id="KW-0547">Nucleotide-binding</keyword>
<dbReference type="HAMAP" id="MF_02040">
    <property type="entry name" value="Mrp_NBP35"/>
    <property type="match status" value="1"/>
</dbReference>
<dbReference type="GO" id="GO:0005524">
    <property type="term" value="F:ATP binding"/>
    <property type="evidence" value="ECO:0007669"/>
    <property type="project" value="UniProtKB-KW"/>
</dbReference>
<accession>A0A3B0RJL7</accession>
<protein>
    <submittedName>
        <fullName evidence="7">Septum site-determining protein MinD</fullName>
    </submittedName>
</protein>
<dbReference type="InterPro" id="IPR002744">
    <property type="entry name" value="MIP18-like"/>
</dbReference>
<organism evidence="7">
    <name type="scientific">hydrothermal vent metagenome</name>
    <dbReference type="NCBI Taxonomy" id="652676"/>
    <lineage>
        <taxon>unclassified sequences</taxon>
        <taxon>metagenomes</taxon>
        <taxon>ecological metagenomes</taxon>
    </lineage>
</organism>
<feature type="domain" description="MIP18 family-like" evidence="6">
    <location>
        <begin position="5"/>
        <end position="56"/>
    </location>
</feature>
<evidence type="ECO:0000313" key="7">
    <source>
        <dbReference type="EMBL" id="VAV84713.1"/>
    </source>
</evidence>
<evidence type="ECO:0000256" key="5">
    <source>
        <dbReference type="ARBA" id="ARBA00023014"/>
    </source>
</evidence>
<dbReference type="EMBL" id="UOEB01000178">
    <property type="protein sequence ID" value="VAV84713.1"/>
    <property type="molecule type" value="Genomic_DNA"/>
</dbReference>
<evidence type="ECO:0000256" key="4">
    <source>
        <dbReference type="ARBA" id="ARBA00023004"/>
    </source>
</evidence>
<dbReference type="CDD" id="cd02037">
    <property type="entry name" value="Mrp_NBP35"/>
    <property type="match status" value="1"/>
</dbReference>
<dbReference type="InterPro" id="IPR019591">
    <property type="entry name" value="Mrp/NBP35_ATP-bd"/>
</dbReference>
<dbReference type="InterPro" id="IPR034904">
    <property type="entry name" value="FSCA_dom_sf"/>
</dbReference>
<dbReference type="GO" id="GO:0046872">
    <property type="term" value="F:metal ion binding"/>
    <property type="evidence" value="ECO:0007669"/>
    <property type="project" value="UniProtKB-KW"/>
</dbReference>
<proteinExistence type="inferred from homology"/>
<dbReference type="SUPFAM" id="SSF117916">
    <property type="entry name" value="Fe-S cluster assembly (FSCA) domain-like"/>
    <property type="match status" value="1"/>
</dbReference>
<evidence type="ECO:0000256" key="2">
    <source>
        <dbReference type="ARBA" id="ARBA00022741"/>
    </source>
</evidence>
<dbReference type="InterPro" id="IPR027417">
    <property type="entry name" value="P-loop_NTPase"/>
</dbReference>
<dbReference type="InterPro" id="IPR044304">
    <property type="entry name" value="NUBPL-like"/>
</dbReference>
<sequence length="378" mass="40539">MKLSKKDILKALESITVPGEGQNMIESGAVKNVITFGDEVIVDITIANPSLQAKKRTEVDIMKTIHDLVYEKAKVTVNVKVDAPAKPVTNVIKGNPISGIQNIVAVASGKGGVGKSTVTANLAVSLAKMGFKVGVLDADIYGPSIPIMFDVESERPLAINVDGKSKMKPVENYGVKILSIGFFTQPDQAVVWRGPMASKALNQMIFDAAWGELDFLLIDLPPGTGDIHLSIMQSLPITGAVVVSTPQNVALADAKKGVAMFQQESINVPVLGIIENMSFFTPEELPNNKYYIFGKEGAKNLAEDLKVPFLGEIPLIQSIREAGDVGHPAALQIATPLEQSFEKITRNVVQEVVRRNDDLPPTEAIKITTMAGCAAVNK</sequence>